<evidence type="ECO:0000313" key="5">
    <source>
        <dbReference type="EMBL" id="AIY64348.1"/>
    </source>
</evidence>
<dbReference type="Pfam" id="PF00248">
    <property type="entry name" value="Aldo_ket_red"/>
    <property type="match status" value="1"/>
</dbReference>
<dbReference type="AlphaFoldDB" id="A0A0A7ECV0"/>
<dbReference type="OrthoDB" id="9768793at2"/>
<dbReference type="GO" id="GO:0005829">
    <property type="term" value="C:cytosol"/>
    <property type="evidence" value="ECO:0007669"/>
    <property type="project" value="TreeGrafter"/>
</dbReference>
<proteinExistence type="inferred from homology"/>
<dbReference type="eggNOG" id="COG4989">
    <property type="taxonomic scope" value="Bacteria"/>
</dbReference>
<protein>
    <submittedName>
        <fullName evidence="5">Oxidoreductase</fullName>
    </submittedName>
</protein>
<feature type="domain" description="NADP-dependent oxidoreductase" evidence="4">
    <location>
        <begin position="12"/>
        <end position="281"/>
    </location>
</feature>
<dbReference type="EMBL" id="CP009888">
    <property type="protein sequence ID" value="AIY64348.1"/>
    <property type="molecule type" value="Genomic_DNA"/>
</dbReference>
<evidence type="ECO:0000256" key="3">
    <source>
        <dbReference type="ARBA" id="ARBA00038157"/>
    </source>
</evidence>
<dbReference type="InterPro" id="IPR036812">
    <property type="entry name" value="NAD(P)_OxRdtase_dom_sf"/>
</dbReference>
<dbReference type="InterPro" id="IPR023210">
    <property type="entry name" value="NADP_OxRdtase_dom"/>
</dbReference>
<evidence type="ECO:0000256" key="1">
    <source>
        <dbReference type="ARBA" id="ARBA00022857"/>
    </source>
</evidence>
<dbReference type="SUPFAM" id="SSF51430">
    <property type="entry name" value="NAD(P)-linked oxidoreductase"/>
    <property type="match status" value="1"/>
</dbReference>
<dbReference type="PANTHER" id="PTHR43364">
    <property type="entry name" value="NADH-SPECIFIC METHYLGLYOXAL REDUCTASE-RELATED"/>
    <property type="match status" value="1"/>
</dbReference>
<dbReference type="KEGG" id="pseo:OM33_03665"/>
<gene>
    <name evidence="5" type="ORF">OM33_03665</name>
</gene>
<evidence type="ECO:0000259" key="4">
    <source>
        <dbReference type="Pfam" id="PF00248"/>
    </source>
</evidence>
<dbReference type="STRING" id="1348114.OM33_03665"/>
<evidence type="ECO:0000313" key="6">
    <source>
        <dbReference type="Proteomes" id="UP000030341"/>
    </source>
</evidence>
<dbReference type="FunFam" id="3.20.20.100:FF:000008">
    <property type="entry name" value="Aldo/keto reductase family oxidoreductase"/>
    <property type="match status" value="1"/>
</dbReference>
<dbReference type="InterPro" id="IPR050523">
    <property type="entry name" value="AKR_Detox_Biosynth"/>
</dbReference>
<dbReference type="RefSeq" id="WP_038638903.1">
    <property type="nucleotide sequence ID" value="NZ_CP009888.1"/>
</dbReference>
<dbReference type="HOGENOM" id="CLU_023205_8_0_6"/>
<dbReference type="PANTHER" id="PTHR43364:SF1">
    <property type="entry name" value="OXIDOREDUCTASE YDHF"/>
    <property type="match status" value="1"/>
</dbReference>
<dbReference type="Gene3D" id="3.20.20.100">
    <property type="entry name" value="NADP-dependent oxidoreductase domain"/>
    <property type="match status" value="1"/>
</dbReference>
<dbReference type="CDD" id="cd19092">
    <property type="entry name" value="AKR_BsYcsN_EcYdhF-like"/>
    <property type="match status" value="1"/>
</dbReference>
<evidence type="ECO:0000256" key="2">
    <source>
        <dbReference type="ARBA" id="ARBA00023002"/>
    </source>
</evidence>
<name>A0A0A7ECV0_9GAMM</name>
<accession>A0A0A7ECV0</accession>
<organism evidence="5 6">
    <name type="scientific">Pseudoalteromonas piratica</name>
    <dbReference type="NCBI Taxonomy" id="1348114"/>
    <lineage>
        <taxon>Bacteria</taxon>
        <taxon>Pseudomonadati</taxon>
        <taxon>Pseudomonadota</taxon>
        <taxon>Gammaproteobacteria</taxon>
        <taxon>Alteromonadales</taxon>
        <taxon>Pseudoalteromonadaceae</taxon>
        <taxon>Pseudoalteromonas</taxon>
    </lineage>
</organism>
<keyword evidence="2" id="KW-0560">Oxidoreductase</keyword>
<dbReference type="Proteomes" id="UP000030341">
    <property type="component" value="Chromosome 1"/>
</dbReference>
<reference evidence="5 6" key="1">
    <citation type="submission" date="2014-11" db="EMBL/GenBank/DDBJ databases">
        <title>Complete Genome Sequence of Pseudoalteromonas sp. Strain OCN003 Isolated from Kaneohe Bay, Oahu, Hawaii.</title>
        <authorList>
            <person name="Beurmann S."/>
            <person name="Videau P."/>
            <person name="Ushijima B."/>
            <person name="Smith A.M."/>
            <person name="Aeby G.S."/>
            <person name="Callahan S.M."/>
            <person name="Belcaid M."/>
        </authorList>
    </citation>
    <scope>NUCLEOTIDE SEQUENCE [LARGE SCALE GENOMIC DNA]</scope>
    <source>
        <strain evidence="5 6">OCN003</strain>
    </source>
</reference>
<sequence length="292" mass="32509">MQEFNLSSFVAGFWRLDEWQQRGSSLTQFIEQLLALGIDTVDHADIYGQYQCEKLFGEALTPHLRDQLKIITKCGIKPAWPENGFAGKTAHYDSSKANIIASAEQSLRNFKTDRLDVLLIHRPDYLMHADEVADAFCELKAQGKVLNFGVSNFTISQFELLQSRLDFKLVTNQIEMSPLHMGALDDGTLNLCQQHQISPMLWSPLAGGGLFAETEQAQRVRTALHSVAEETGLDSVDQAAYAWLLTLPCQPSVILGTGKLARIQSAVAASKVRLSREQWYSVWQASTGHSVP</sequence>
<keyword evidence="6" id="KW-1185">Reference proteome</keyword>
<keyword evidence="1" id="KW-0521">NADP</keyword>
<comment type="similarity">
    <text evidence="3">Belongs to the aldo/keto reductase family. Aldo/keto reductase 2 subfamily.</text>
</comment>
<dbReference type="GO" id="GO:0016491">
    <property type="term" value="F:oxidoreductase activity"/>
    <property type="evidence" value="ECO:0007669"/>
    <property type="project" value="UniProtKB-KW"/>
</dbReference>